<evidence type="ECO:0008006" key="4">
    <source>
        <dbReference type="Google" id="ProtNLM"/>
    </source>
</evidence>
<comment type="caution">
    <text evidence="3">The sequence shown here is derived from an EMBL/GenBank/DDBJ whole genome shotgun (WGS) entry which is preliminary data.</text>
</comment>
<feature type="transmembrane region" description="Helical" evidence="1">
    <location>
        <begin position="100"/>
        <end position="117"/>
    </location>
</feature>
<accession>A0A7C4DYW4</accession>
<keyword evidence="1" id="KW-0812">Transmembrane</keyword>
<evidence type="ECO:0000256" key="1">
    <source>
        <dbReference type="SAM" id="Phobius"/>
    </source>
</evidence>
<organism evidence="3">
    <name type="scientific">Caldiarchaeum subterraneum</name>
    <dbReference type="NCBI Taxonomy" id="311458"/>
    <lineage>
        <taxon>Archaea</taxon>
        <taxon>Nitrososphaerota</taxon>
        <taxon>Candidatus Caldarchaeales</taxon>
        <taxon>Candidatus Caldarchaeaceae</taxon>
        <taxon>Candidatus Caldarchaeum</taxon>
    </lineage>
</organism>
<keyword evidence="1" id="KW-0472">Membrane</keyword>
<dbReference type="AlphaFoldDB" id="A0A7C4DYW4"/>
<feature type="transmembrane region" description="Helical" evidence="1">
    <location>
        <begin position="59"/>
        <end position="80"/>
    </location>
</feature>
<reference evidence="3" key="1">
    <citation type="journal article" date="2020" name="mSystems">
        <title>Genome- and Community-Level Interaction Insights into Carbon Utilization and Element Cycling Functions of Hydrothermarchaeota in Hydrothermal Sediment.</title>
        <authorList>
            <person name="Zhou Z."/>
            <person name="Liu Y."/>
            <person name="Xu W."/>
            <person name="Pan J."/>
            <person name="Luo Z.H."/>
            <person name="Li M."/>
        </authorList>
    </citation>
    <scope>NUCLEOTIDE SEQUENCE [LARGE SCALE GENOMIC DNA]</scope>
    <source>
        <strain evidence="3">SpSt-613</strain>
        <strain evidence="2">SpSt-669</strain>
    </source>
</reference>
<evidence type="ECO:0000313" key="2">
    <source>
        <dbReference type="EMBL" id="HGL40970.1"/>
    </source>
</evidence>
<keyword evidence="1" id="KW-1133">Transmembrane helix</keyword>
<proteinExistence type="predicted"/>
<protein>
    <recommendedName>
        <fullName evidence="4">Cytochrome b561 domain-containing protein</fullName>
    </recommendedName>
</protein>
<gene>
    <name evidence="3" type="ORF">ENT82_00200</name>
    <name evidence="2" type="ORF">ENU43_04830</name>
</gene>
<dbReference type="EMBL" id="DTAD01000004">
    <property type="protein sequence ID" value="HGN89539.1"/>
    <property type="molecule type" value="Genomic_DNA"/>
</dbReference>
<name>A0A7C4DYW4_CALS0</name>
<feature type="transmembrane region" description="Helical" evidence="1">
    <location>
        <begin position="32"/>
        <end position="52"/>
    </location>
</feature>
<sequence>MNSRMIIGALIGVGVLVQIAIGESGFAAGSLQLVHAAIGILGIFVVGAYLAVGRVSRVVTALTAVVLLVTLTQVVMGMGLMRWVELGIGLRALEESHRGTAYILFILGLVVSVVAAIQRRKAEKKP</sequence>
<dbReference type="EMBL" id="DTCM01000062">
    <property type="protein sequence ID" value="HGL40970.1"/>
    <property type="molecule type" value="Genomic_DNA"/>
</dbReference>
<evidence type="ECO:0000313" key="3">
    <source>
        <dbReference type="EMBL" id="HGN89539.1"/>
    </source>
</evidence>